<feature type="compositionally biased region" description="Low complexity" evidence="1">
    <location>
        <begin position="13"/>
        <end position="34"/>
    </location>
</feature>
<accession>A0A6J5VUF2</accession>
<evidence type="ECO:0000256" key="1">
    <source>
        <dbReference type="SAM" id="MobiDB-lite"/>
    </source>
</evidence>
<dbReference type="AlphaFoldDB" id="A0A6J5VUF2"/>
<dbReference type="EMBL" id="CAEKDK010000008">
    <property type="protein sequence ID" value="CAB4289478.1"/>
    <property type="molecule type" value="Genomic_DNA"/>
</dbReference>
<dbReference type="Proteomes" id="UP000507222">
    <property type="component" value="Unassembled WGS sequence"/>
</dbReference>
<name>A0A6J5VUF2_PRUAR</name>
<proteinExistence type="predicted"/>
<sequence length="93" mass="10143">MARPMQKERGMLTKTSCSSRTTSSPALPTLPTLTTQATPHNLLNMQGPNNLIKHPAVSCQRPNSKFATTAHKVWQGGARRLQNLPQANPAVQQ</sequence>
<feature type="compositionally biased region" description="Basic and acidic residues" evidence="1">
    <location>
        <begin position="1"/>
        <end position="11"/>
    </location>
</feature>
<evidence type="ECO:0000313" key="2">
    <source>
        <dbReference type="EMBL" id="CAB4289478.1"/>
    </source>
</evidence>
<organism evidence="2 3">
    <name type="scientific">Prunus armeniaca</name>
    <name type="common">Apricot</name>
    <name type="synonym">Armeniaca vulgaris</name>
    <dbReference type="NCBI Taxonomy" id="36596"/>
    <lineage>
        <taxon>Eukaryota</taxon>
        <taxon>Viridiplantae</taxon>
        <taxon>Streptophyta</taxon>
        <taxon>Embryophyta</taxon>
        <taxon>Tracheophyta</taxon>
        <taxon>Spermatophyta</taxon>
        <taxon>Magnoliopsida</taxon>
        <taxon>eudicotyledons</taxon>
        <taxon>Gunneridae</taxon>
        <taxon>Pentapetalae</taxon>
        <taxon>rosids</taxon>
        <taxon>fabids</taxon>
        <taxon>Rosales</taxon>
        <taxon>Rosaceae</taxon>
        <taxon>Amygdaloideae</taxon>
        <taxon>Amygdaleae</taxon>
        <taxon>Prunus</taxon>
    </lineage>
</organism>
<protein>
    <submittedName>
        <fullName evidence="2">Uncharacterized protein</fullName>
    </submittedName>
</protein>
<feature type="region of interest" description="Disordered" evidence="1">
    <location>
        <begin position="1"/>
        <end position="34"/>
    </location>
</feature>
<gene>
    <name evidence="2" type="ORF">CURHAP_LOCUS48280</name>
</gene>
<evidence type="ECO:0000313" key="3">
    <source>
        <dbReference type="Proteomes" id="UP000507222"/>
    </source>
</evidence>
<reference evidence="2 3" key="1">
    <citation type="submission" date="2020-05" db="EMBL/GenBank/DDBJ databases">
        <authorList>
            <person name="Campoy J."/>
            <person name="Schneeberger K."/>
            <person name="Spophaly S."/>
        </authorList>
    </citation>
    <scope>NUCLEOTIDE SEQUENCE [LARGE SCALE GENOMIC DNA]</scope>
    <source>
        <strain evidence="2">PruArmRojPasFocal</strain>
    </source>
</reference>